<organism evidence="2 3">
    <name type="scientific">Rhizobium rosettiformans W3</name>
    <dbReference type="NCBI Taxonomy" id="538378"/>
    <lineage>
        <taxon>Bacteria</taxon>
        <taxon>Pseudomonadati</taxon>
        <taxon>Pseudomonadota</taxon>
        <taxon>Alphaproteobacteria</taxon>
        <taxon>Hyphomicrobiales</taxon>
        <taxon>Rhizobiaceae</taxon>
        <taxon>Rhizobium/Agrobacterium group</taxon>
        <taxon>Rhizobium</taxon>
    </lineage>
</organism>
<sequence length="403" mass="44136">MNIGYFLNTYPVPSATFIRREIEAIEARGQVVFRFAARSFANVLVDDRDILEASRTVYLLQRGKLELLKAFCRVAFRNPRGVGRALIASLKLLRQGKTGIVRHAAYLMQAAALLEEARNAKIEHFHAHYGTNPATVVMLSHLMGGPRYSFTAHGPDEFLNETAANFGLKIQNASFAVAISEYCRTLLADRCLAPRDHGKIVIARCGLNLDEFQASQPTAPNNQTLVCVGRLCPQKGQVHIPAAVAALKGEFPDLRVLLVGDGESRHEIEVEVARYGLDGGNSVVFLGWAANADVRRLISESRALLLPSYHEGLPIVLMEALALARPVITTKITAIPELVDPSCGWLVSPGNHDELVAAMRSALLASPEDLLKMGLAGQQRVALMHDIRDLAEALHRNFEAAVR</sequence>
<keyword evidence="2" id="KW-0808">Transferase</keyword>
<accession>A0A4S8PYS8</accession>
<evidence type="ECO:0000313" key="3">
    <source>
        <dbReference type="Proteomes" id="UP000307378"/>
    </source>
</evidence>
<dbReference type="Gene3D" id="3.40.50.2000">
    <property type="entry name" value="Glycogen Phosphorylase B"/>
    <property type="match status" value="2"/>
</dbReference>
<evidence type="ECO:0000313" key="2">
    <source>
        <dbReference type="EMBL" id="THV35275.1"/>
    </source>
</evidence>
<gene>
    <name evidence="2" type="ORF">FAA86_12115</name>
</gene>
<dbReference type="RefSeq" id="WP_136540892.1">
    <property type="nucleotide sequence ID" value="NZ_STGU01000006.1"/>
</dbReference>
<dbReference type="EMBL" id="STGU01000006">
    <property type="protein sequence ID" value="THV35275.1"/>
    <property type="molecule type" value="Genomic_DNA"/>
</dbReference>
<name>A0A4S8PYS8_9HYPH</name>
<dbReference type="Pfam" id="PF00534">
    <property type="entry name" value="Glycos_transf_1"/>
    <property type="match status" value="1"/>
</dbReference>
<dbReference type="InterPro" id="IPR050194">
    <property type="entry name" value="Glycosyltransferase_grp1"/>
</dbReference>
<reference evidence="2 3" key="1">
    <citation type="submission" date="2019-04" db="EMBL/GenBank/DDBJ databases">
        <title>genome sequence of strain W3.</title>
        <authorList>
            <person name="Gao J."/>
            <person name="Sun J."/>
        </authorList>
    </citation>
    <scope>NUCLEOTIDE SEQUENCE [LARGE SCALE GENOMIC DNA]</scope>
    <source>
        <strain evidence="2 3">W3</strain>
    </source>
</reference>
<dbReference type="AlphaFoldDB" id="A0A4S8PYS8"/>
<dbReference type="CDD" id="cd03801">
    <property type="entry name" value="GT4_PimA-like"/>
    <property type="match status" value="1"/>
</dbReference>
<dbReference type="PANTHER" id="PTHR45947:SF15">
    <property type="entry name" value="TEICHURONIC ACID BIOSYNTHESIS GLYCOSYLTRANSFERASE TUAC-RELATED"/>
    <property type="match status" value="1"/>
</dbReference>
<dbReference type="Proteomes" id="UP000307378">
    <property type="component" value="Unassembled WGS sequence"/>
</dbReference>
<protein>
    <submittedName>
        <fullName evidence="2">Glycosyltransferase family 4 protein</fullName>
    </submittedName>
</protein>
<dbReference type="GO" id="GO:0016757">
    <property type="term" value="F:glycosyltransferase activity"/>
    <property type="evidence" value="ECO:0007669"/>
    <property type="project" value="InterPro"/>
</dbReference>
<dbReference type="SUPFAM" id="SSF53756">
    <property type="entry name" value="UDP-Glycosyltransferase/glycogen phosphorylase"/>
    <property type="match status" value="1"/>
</dbReference>
<proteinExistence type="predicted"/>
<evidence type="ECO:0000259" key="1">
    <source>
        <dbReference type="Pfam" id="PF00534"/>
    </source>
</evidence>
<dbReference type="PANTHER" id="PTHR45947">
    <property type="entry name" value="SULFOQUINOVOSYL TRANSFERASE SQD2"/>
    <property type="match status" value="1"/>
</dbReference>
<feature type="domain" description="Glycosyl transferase family 1" evidence="1">
    <location>
        <begin position="212"/>
        <end position="376"/>
    </location>
</feature>
<dbReference type="InterPro" id="IPR001296">
    <property type="entry name" value="Glyco_trans_1"/>
</dbReference>
<comment type="caution">
    <text evidence="2">The sequence shown here is derived from an EMBL/GenBank/DDBJ whole genome shotgun (WGS) entry which is preliminary data.</text>
</comment>